<name>A0A101LZP0_PICGL</name>
<dbReference type="EMBL" id="LKAM01000006">
    <property type="protein sequence ID" value="KUM48212.1"/>
    <property type="molecule type" value="Genomic_DNA"/>
</dbReference>
<organism evidence="1">
    <name type="scientific">Picea glauca</name>
    <name type="common">White spruce</name>
    <name type="synonym">Pinus glauca</name>
    <dbReference type="NCBI Taxonomy" id="3330"/>
    <lineage>
        <taxon>Eukaryota</taxon>
        <taxon>Viridiplantae</taxon>
        <taxon>Streptophyta</taxon>
        <taxon>Embryophyta</taxon>
        <taxon>Tracheophyta</taxon>
        <taxon>Spermatophyta</taxon>
        <taxon>Pinopsida</taxon>
        <taxon>Pinidae</taxon>
        <taxon>Conifers I</taxon>
        <taxon>Pinales</taxon>
        <taxon>Pinaceae</taxon>
        <taxon>Picea</taxon>
    </lineage>
</organism>
<dbReference type="AlphaFoldDB" id="A0A101LZP0"/>
<accession>A0A101LZP0</accession>
<proteinExistence type="predicted"/>
<keyword evidence="1" id="KW-0496">Mitochondrion</keyword>
<geneLocation type="mitochondrion" evidence="1"/>
<gene>
    <name evidence="1" type="ORF">ABT39_MTgene5209</name>
</gene>
<evidence type="ECO:0000313" key="1">
    <source>
        <dbReference type="EMBL" id="KUM48212.1"/>
    </source>
</evidence>
<protein>
    <submittedName>
        <fullName evidence="1">Uncharacterized protein</fullName>
    </submittedName>
</protein>
<reference evidence="1" key="1">
    <citation type="journal article" date="2015" name="Genome Biol. Evol.">
        <title>Organellar Genomes of White Spruce (Picea glauca): Assembly and Annotation.</title>
        <authorList>
            <person name="Jackman S.D."/>
            <person name="Warren R.L."/>
            <person name="Gibb E.A."/>
            <person name="Vandervalk B.P."/>
            <person name="Mohamadi H."/>
            <person name="Chu J."/>
            <person name="Raymond A."/>
            <person name="Pleasance S."/>
            <person name="Coope R."/>
            <person name="Wildung M.R."/>
            <person name="Ritland C.E."/>
            <person name="Bousquet J."/>
            <person name="Jones S.J."/>
            <person name="Bohlmann J."/>
            <person name="Birol I."/>
        </authorList>
    </citation>
    <scope>NUCLEOTIDE SEQUENCE [LARGE SCALE GENOMIC DNA]</scope>
    <source>
        <tissue evidence="1">Flushing bud</tissue>
    </source>
</reference>
<sequence>MNAPFYVEELHKAHLPVLCQEDLRGELRRYPLQPLFNIQHPSRTQPLSRTFNQGNTVRFVEPTTTLRNTIPSCRNIPLFQTRSTTSSGDLINTQYKQMQSIGCSG</sequence>
<comment type="caution">
    <text evidence="1">The sequence shown here is derived from an EMBL/GenBank/DDBJ whole genome shotgun (WGS) entry which is preliminary data.</text>
</comment>